<gene>
    <name evidence="3" type="ORF">BAOM_2671</name>
</gene>
<dbReference type="AlphaFoldDB" id="A0A3T0KSK1"/>
<evidence type="ECO:0000313" key="4">
    <source>
        <dbReference type="Proteomes" id="UP000283095"/>
    </source>
</evidence>
<dbReference type="PANTHER" id="PTHR12526">
    <property type="entry name" value="GLYCOSYLTRANSFERASE"/>
    <property type="match status" value="1"/>
</dbReference>
<dbReference type="Proteomes" id="UP000283095">
    <property type="component" value="Chromosome"/>
</dbReference>
<evidence type="ECO:0000313" key="3">
    <source>
        <dbReference type="EMBL" id="AZV43280.1"/>
    </source>
</evidence>
<dbReference type="EMBL" id="CP026095">
    <property type="protein sequence ID" value="AZV43280.1"/>
    <property type="molecule type" value="Genomic_DNA"/>
</dbReference>
<keyword evidence="1" id="KW-0328">Glycosyltransferase</keyword>
<accession>A0A3T0KSK1</accession>
<evidence type="ECO:0000256" key="2">
    <source>
        <dbReference type="ARBA" id="ARBA00022679"/>
    </source>
</evidence>
<dbReference type="InterPro" id="IPR001296">
    <property type="entry name" value="Glyco_trans_1"/>
</dbReference>
<dbReference type="RefSeq" id="WP_252282408.1">
    <property type="nucleotide sequence ID" value="NZ_CP026095.1"/>
</dbReference>
<dbReference type="SUPFAM" id="SSF53756">
    <property type="entry name" value="UDP-Glycosyltransferase/glycogen phosphorylase"/>
    <property type="match status" value="1"/>
</dbReference>
<dbReference type="Pfam" id="PF00534">
    <property type="entry name" value="Glycos_transf_1"/>
    <property type="match status" value="1"/>
</dbReference>
<dbReference type="Gene3D" id="3.40.50.2000">
    <property type="entry name" value="Glycogen Phosphorylase B"/>
    <property type="match status" value="2"/>
</dbReference>
<protein>
    <submittedName>
        <fullName evidence="3">Glycosyl transferase</fullName>
    </submittedName>
</protein>
<evidence type="ECO:0000256" key="1">
    <source>
        <dbReference type="ARBA" id="ARBA00022676"/>
    </source>
</evidence>
<organism evidence="3 4">
    <name type="scientific">Peribacillus asahii</name>
    <dbReference type="NCBI Taxonomy" id="228899"/>
    <lineage>
        <taxon>Bacteria</taxon>
        <taxon>Bacillati</taxon>
        <taxon>Bacillota</taxon>
        <taxon>Bacilli</taxon>
        <taxon>Bacillales</taxon>
        <taxon>Bacillaceae</taxon>
        <taxon>Peribacillus</taxon>
    </lineage>
</organism>
<keyword evidence="2 3" id="KW-0808">Transferase</keyword>
<reference evidence="3 4" key="1">
    <citation type="submission" date="2018-01" db="EMBL/GenBank/DDBJ databases">
        <title>Bacillus asahii Genome sequencing and assembly.</title>
        <authorList>
            <person name="Jiang H."/>
            <person name="Feng Y."/>
            <person name="Zhao F."/>
            <person name="Lin X."/>
        </authorList>
    </citation>
    <scope>NUCLEOTIDE SEQUENCE [LARGE SCALE GENOMIC DNA]</scope>
    <source>
        <strain evidence="3 4">OM18</strain>
    </source>
</reference>
<dbReference type="KEGG" id="pasa:BAOM_2671"/>
<name>A0A3T0KSK1_9BACI</name>
<sequence length="438" mass="51042">MSKKVCMFVWNHFTNDARVLRECSALTEVGYDVDLIAIHNWKDEQLAKEEQHPNGFRIIRVNNRMNSLLRVIRFIKKVKKKKIEMLLLFLITFNILLNLEVITNWFGVTIYFSLLALAGILIFALTKTKIPTLMVRGYIFSQMVRYGRKKKYDFYHSNDLNTLMQGVLSAKWFRRKKLIYDSHEVQTSRTGYNSPIYGIMERVLLWFVDEIITENHTRAKYHDDRYGHYPNVVHNYPIPTNPEKSSAINLAELLQIEQDEPILLYQGGIQTGRGLEKIVEAVPMMERGTVVFIGDGRLKPELVNMVAERNLEHRIKFIPKVPVDELLHYTKHAYLGFQVLNNVCFNHYSASSNKLFEYMMSGVPVIACSFPEIQKVVEEEKIGVCVDSHEPASIAEGVNYLLNHPEVRERMSVNCLHAREKYNWKKEKEAFIEIYESA</sequence>
<dbReference type="PANTHER" id="PTHR12526:SF629">
    <property type="entry name" value="TEICHURONIC ACID BIOSYNTHESIS GLYCOSYLTRANSFERASE TUAH-RELATED"/>
    <property type="match status" value="1"/>
</dbReference>
<dbReference type="GO" id="GO:0016757">
    <property type="term" value="F:glycosyltransferase activity"/>
    <property type="evidence" value="ECO:0007669"/>
    <property type="project" value="UniProtKB-KW"/>
</dbReference>
<proteinExistence type="predicted"/>